<dbReference type="InterPro" id="IPR043675">
    <property type="entry name" value="TrmR_methyltr"/>
</dbReference>
<dbReference type="CDD" id="cd02440">
    <property type="entry name" value="AdoMet_MTases"/>
    <property type="match status" value="1"/>
</dbReference>
<keyword evidence="1 4" id="KW-0489">Methyltransferase</keyword>
<dbReference type="Gene3D" id="3.40.50.150">
    <property type="entry name" value="Vaccinia Virus protein VP39"/>
    <property type="match status" value="1"/>
</dbReference>
<feature type="binding site" evidence="4">
    <location>
        <position position="157"/>
    </location>
    <ligand>
        <name>Mg(2+)</name>
        <dbReference type="ChEBI" id="CHEBI:18420"/>
    </ligand>
</feature>
<proteinExistence type="inferred from homology"/>
<protein>
    <recommendedName>
        <fullName evidence="4">tRNA 5-hydroxyuridine methyltransferase</fullName>
        <ecNumber evidence="4">2.1.1.-</ecNumber>
    </recommendedName>
    <alternativeName>
        <fullName evidence="4">ho5U methyltransferase</fullName>
    </alternativeName>
</protein>
<name>A0ABS2MUJ1_9BACI</name>
<dbReference type="InterPro" id="IPR050362">
    <property type="entry name" value="Cation-dep_OMT"/>
</dbReference>
<feature type="binding site" evidence="4">
    <location>
        <position position="82"/>
    </location>
    <ligand>
        <name>S-adenosyl-L-methionine</name>
        <dbReference type="ChEBI" id="CHEBI:59789"/>
    </ligand>
</feature>
<dbReference type="InterPro" id="IPR029063">
    <property type="entry name" value="SAM-dependent_MTases_sf"/>
</dbReference>
<keyword evidence="4" id="KW-0479">Metal-binding</keyword>
<dbReference type="PROSITE" id="PS51682">
    <property type="entry name" value="SAM_OMT_I"/>
    <property type="match status" value="1"/>
</dbReference>
<evidence type="ECO:0000256" key="4">
    <source>
        <dbReference type="HAMAP-Rule" id="MF_02217"/>
    </source>
</evidence>
<comment type="function">
    <text evidence="4">Catalyzes the methylation of 5-hydroxyuridine (ho5U) to form 5-methoxyuridine (mo5U) at position 34 in tRNAs.</text>
</comment>
<dbReference type="EC" id="2.1.1.-" evidence="4"/>
<evidence type="ECO:0000256" key="3">
    <source>
        <dbReference type="ARBA" id="ARBA00022691"/>
    </source>
</evidence>
<keyword evidence="6" id="KW-1185">Reference proteome</keyword>
<comment type="similarity">
    <text evidence="4">Belongs to the class I-like SAM-binding methyltransferase superfamily. Cation-dependent O-methyltransferase family.</text>
</comment>
<gene>
    <name evidence="4" type="primary">trmR</name>
    <name evidence="5" type="ORF">JOC48_000043</name>
</gene>
<evidence type="ECO:0000313" key="6">
    <source>
        <dbReference type="Proteomes" id="UP001296943"/>
    </source>
</evidence>
<dbReference type="PANTHER" id="PTHR10509:SF14">
    <property type="entry name" value="CAFFEOYL-COA O-METHYLTRANSFERASE 3-RELATED"/>
    <property type="match status" value="1"/>
</dbReference>
<keyword evidence="3 4" id="KW-0949">S-adenosyl-L-methionine</keyword>
<dbReference type="HAMAP" id="MF_02217">
    <property type="entry name" value="TrmR_methyltr"/>
    <property type="match status" value="1"/>
</dbReference>
<feature type="binding site" evidence="4">
    <location>
        <position position="130"/>
    </location>
    <ligand>
        <name>S-adenosyl-L-methionine</name>
        <dbReference type="ChEBI" id="CHEBI:59789"/>
    </ligand>
</feature>
<comment type="catalytic activity">
    <reaction evidence="4">
        <text>5-hydroxyuridine(34) in tRNA + S-adenosyl-L-methionine = 5-methoxyuridine(34) in tRNA + S-adenosyl-L-homocysteine + H(+)</text>
        <dbReference type="Rhea" id="RHEA:60524"/>
        <dbReference type="Rhea" id="RHEA-COMP:13381"/>
        <dbReference type="Rhea" id="RHEA-COMP:15591"/>
        <dbReference type="ChEBI" id="CHEBI:15378"/>
        <dbReference type="ChEBI" id="CHEBI:57856"/>
        <dbReference type="ChEBI" id="CHEBI:59789"/>
        <dbReference type="ChEBI" id="CHEBI:136877"/>
        <dbReference type="ChEBI" id="CHEBI:143860"/>
    </reaction>
</comment>
<feature type="binding site" evidence="4">
    <location>
        <position position="156"/>
    </location>
    <ligand>
        <name>Mg(2+)</name>
        <dbReference type="ChEBI" id="CHEBI:18420"/>
    </ligand>
</feature>
<sequence length="211" mass="24106">MDKQLEMYLTRMLPSSDEWVSKLENYAYTHGVPIMEPLGINFLMQLVRLQKPTNILEIGTAIGYSSLRMLEACPSASIVTVERDENRYMEAVNNIKDLNKQKNIHVIHGDALEVVDLVVEKGPYDLLFIDAAKGQYQRFFEMYSKHLTEDAVIISDNVLFKGLVADQSLENERLSKIARKINSYNEWLVNHPDYRTTIVPIGDGVAISVKR</sequence>
<dbReference type="RefSeq" id="WP_338024203.1">
    <property type="nucleotide sequence ID" value="NZ_JAFBDR010000001.1"/>
</dbReference>
<dbReference type="InterPro" id="IPR002935">
    <property type="entry name" value="SAM_O-MeTrfase"/>
</dbReference>
<evidence type="ECO:0000256" key="1">
    <source>
        <dbReference type="ARBA" id="ARBA00022603"/>
    </source>
</evidence>
<dbReference type="PANTHER" id="PTHR10509">
    <property type="entry name" value="O-METHYLTRANSFERASE-RELATED"/>
    <property type="match status" value="1"/>
</dbReference>
<dbReference type="SUPFAM" id="SSF53335">
    <property type="entry name" value="S-adenosyl-L-methionine-dependent methyltransferases"/>
    <property type="match status" value="1"/>
</dbReference>
<comment type="caution">
    <text evidence="5">The sequence shown here is derived from an EMBL/GenBank/DDBJ whole genome shotgun (WGS) entry which is preliminary data.</text>
</comment>
<keyword evidence="2 4" id="KW-0808">Transferase</keyword>
<comment type="subunit">
    <text evidence="4">Homodimer.</text>
</comment>
<feature type="binding site" evidence="4">
    <location>
        <position position="130"/>
    </location>
    <ligand>
        <name>Mg(2+)</name>
        <dbReference type="ChEBI" id="CHEBI:18420"/>
    </ligand>
</feature>
<keyword evidence="4" id="KW-0819">tRNA processing</keyword>
<reference evidence="5 6" key="1">
    <citation type="submission" date="2021-01" db="EMBL/GenBank/DDBJ databases">
        <title>Genomic Encyclopedia of Type Strains, Phase IV (KMG-IV): sequencing the most valuable type-strain genomes for metagenomic binning, comparative biology and taxonomic classification.</title>
        <authorList>
            <person name="Goeker M."/>
        </authorList>
    </citation>
    <scope>NUCLEOTIDE SEQUENCE [LARGE SCALE GENOMIC DNA]</scope>
    <source>
        <strain evidence="5 6">DSM 23711</strain>
    </source>
</reference>
<keyword evidence="4" id="KW-0460">Magnesium</keyword>
<feature type="binding site" evidence="4">
    <location>
        <position position="35"/>
    </location>
    <ligand>
        <name>S-adenosyl-L-methionine</name>
        <dbReference type="ChEBI" id="CHEBI:59789"/>
    </ligand>
</feature>
<accession>A0ABS2MUJ1</accession>
<feature type="binding site" evidence="4">
    <location>
        <begin position="110"/>
        <end position="111"/>
    </location>
    <ligand>
        <name>S-adenosyl-L-methionine</name>
        <dbReference type="ChEBI" id="CHEBI:59789"/>
    </ligand>
</feature>
<dbReference type="Pfam" id="PF01596">
    <property type="entry name" value="Methyltransf_3"/>
    <property type="match status" value="1"/>
</dbReference>
<feature type="binding site" evidence="4">
    <location>
        <position position="65"/>
    </location>
    <ligand>
        <name>S-adenosyl-L-methionine</name>
        <dbReference type="ChEBI" id="CHEBI:59789"/>
    </ligand>
</feature>
<organism evidence="5 6">
    <name type="scientific">Aquibacillus albus</name>
    <dbReference type="NCBI Taxonomy" id="1168171"/>
    <lineage>
        <taxon>Bacteria</taxon>
        <taxon>Bacillati</taxon>
        <taxon>Bacillota</taxon>
        <taxon>Bacilli</taxon>
        <taxon>Bacillales</taxon>
        <taxon>Bacillaceae</taxon>
        <taxon>Aquibacillus</taxon>
    </lineage>
</organism>
<evidence type="ECO:0000256" key="2">
    <source>
        <dbReference type="ARBA" id="ARBA00022679"/>
    </source>
</evidence>
<dbReference type="EMBL" id="JAFBDR010000001">
    <property type="protein sequence ID" value="MBM7569574.1"/>
    <property type="molecule type" value="Genomic_DNA"/>
</dbReference>
<evidence type="ECO:0000313" key="5">
    <source>
        <dbReference type="EMBL" id="MBM7569574.1"/>
    </source>
</evidence>
<dbReference type="Proteomes" id="UP001296943">
    <property type="component" value="Unassembled WGS sequence"/>
</dbReference>